<feature type="compositionally biased region" description="Basic and acidic residues" evidence="1">
    <location>
        <begin position="135"/>
        <end position="149"/>
    </location>
</feature>
<feature type="region of interest" description="Disordered" evidence="1">
    <location>
        <begin position="795"/>
        <end position="827"/>
    </location>
</feature>
<feature type="region of interest" description="Disordered" evidence="1">
    <location>
        <begin position="536"/>
        <end position="561"/>
    </location>
</feature>
<feature type="compositionally biased region" description="Pro residues" evidence="1">
    <location>
        <begin position="13"/>
        <end position="30"/>
    </location>
</feature>
<dbReference type="OrthoDB" id="3796126at2759"/>
<evidence type="ECO:0000313" key="2">
    <source>
        <dbReference type="EMBL" id="CAG5178628.1"/>
    </source>
</evidence>
<evidence type="ECO:0000313" key="3">
    <source>
        <dbReference type="Proteomes" id="UP000676310"/>
    </source>
</evidence>
<proteinExistence type="predicted"/>
<feature type="compositionally biased region" description="Polar residues" evidence="1">
    <location>
        <begin position="68"/>
        <end position="117"/>
    </location>
</feature>
<feature type="region of interest" description="Disordered" evidence="1">
    <location>
        <begin position="1"/>
        <end position="358"/>
    </location>
</feature>
<feature type="compositionally biased region" description="Low complexity" evidence="1">
    <location>
        <begin position="898"/>
        <end position="925"/>
    </location>
</feature>
<feature type="compositionally biased region" description="Polar residues" evidence="1">
    <location>
        <begin position="801"/>
        <end position="813"/>
    </location>
</feature>
<organism evidence="2 3">
    <name type="scientific">Alternaria atra</name>
    <dbReference type="NCBI Taxonomy" id="119953"/>
    <lineage>
        <taxon>Eukaryota</taxon>
        <taxon>Fungi</taxon>
        <taxon>Dikarya</taxon>
        <taxon>Ascomycota</taxon>
        <taxon>Pezizomycotina</taxon>
        <taxon>Dothideomycetes</taxon>
        <taxon>Pleosporomycetidae</taxon>
        <taxon>Pleosporales</taxon>
        <taxon>Pleosporineae</taxon>
        <taxon>Pleosporaceae</taxon>
        <taxon>Alternaria</taxon>
        <taxon>Alternaria sect. Ulocladioides</taxon>
    </lineage>
</organism>
<feature type="region of interest" description="Disordered" evidence="1">
    <location>
        <begin position="577"/>
        <end position="600"/>
    </location>
</feature>
<feature type="compositionally biased region" description="Polar residues" evidence="1">
    <location>
        <begin position="33"/>
        <end position="60"/>
    </location>
</feature>
<name>A0A8J2I7K6_9PLEO</name>
<feature type="compositionally biased region" description="Polar residues" evidence="1">
    <location>
        <begin position="254"/>
        <end position="265"/>
    </location>
</feature>
<feature type="compositionally biased region" description="Low complexity" evidence="1">
    <location>
        <begin position="334"/>
        <end position="351"/>
    </location>
</feature>
<accession>A0A8J2I7K6</accession>
<feature type="compositionally biased region" description="Polar residues" evidence="1">
    <location>
        <begin position="928"/>
        <end position="940"/>
    </location>
</feature>
<keyword evidence="3" id="KW-1185">Reference proteome</keyword>
<dbReference type="EMBL" id="CAJRGZ010000023">
    <property type="protein sequence ID" value="CAG5178628.1"/>
    <property type="molecule type" value="Genomic_DNA"/>
</dbReference>
<reference evidence="2" key="1">
    <citation type="submission" date="2021-05" db="EMBL/GenBank/DDBJ databases">
        <authorList>
            <person name="Stam R."/>
        </authorList>
    </citation>
    <scope>NUCLEOTIDE SEQUENCE</scope>
    <source>
        <strain evidence="2">CS162</strain>
    </source>
</reference>
<feature type="compositionally biased region" description="Polar residues" evidence="1">
    <location>
        <begin position="851"/>
        <end position="873"/>
    </location>
</feature>
<protein>
    <submittedName>
        <fullName evidence="2">Uncharacterized protein</fullName>
    </submittedName>
</protein>
<dbReference type="RefSeq" id="XP_043172364.1">
    <property type="nucleotide sequence ID" value="XM_043316429.1"/>
</dbReference>
<feature type="compositionally biased region" description="Basic and acidic residues" evidence="1">
    <location>
        <begin position="1"/>
        <end position="11"/>
    </location>
</feature>
<evidence type="ECO:0000256" key="1">
    <source>
        <dbReference type="SAM" id="MobiDB-lite"/>
    </source>
</evidence>
<feature type="region of interest" description="Disordered" evidence="1">
    <location>
        <begin position="844"/>
        <end position="940"/>
    </location>
</feature>
<feature type="compositionally biased region" description="Basic and acidic residues" evidence="1">
    <location>
        <begin position="545"/>
        <end position="561"/>
    </location>
</feature>
<gene>
    <name evidence="2" type="ORF">ALTATR162_LOCUS8796</name>
</gene>
<feature type="compositionally biased region" description="Polar residues" evidence="1">
    <location>
        <begin position="204"/>
        <end position="215"/>
    </location>
</feature>
<dbReference type="Proteomes" id="UP000676310">
    <property type="component" value="Unassembled WGS sequence"/>
</dbReference>
<comment type="caution">
    <text evidence="2">The sequence shown here is derived from an EMBL/GenBank/DDBJ whole genome shotgun (WGS) entry which is preliminary data.</text>
</comment>
<sequence>MSYRYVDEKKRPPPIAIPNPLPPPRPPPVAAPTDQQSQQDTRNASNSTRKGQRSTDTTPLVSPVESHPPTSGSGRSRNAMATFTNLIDQARVSSPRKSGSWAGSNVGSTARSRQSGRSQHDAAAAQARLEALDEETARGKMESRAEKNLFKLTGQIPPTPTFADEDDVYIRTQDLRQQCRIASEEQLPDRDEPPKSPKRKLFQNLRNTFSKSSSAAPIPVMPNKAAQIFGTVARQGRTIPVRPIKPARPKETTPTRVSRSGTANSPPAKIVNPDSYAHRHRSGSSRRNCSSGRGSSGKGGPRKQSSDIEDTPPTFRVNASFDSLSPPPPPAKDTPPAAQRPASPLRRAAPAGDLRGSYSTFTDDIGTVRFPEFDLSPFPSTGVLPEDGSSCPTKFRPYTAEDYSKLIEGEAMQWPYPDRNDSLSNAKCKHSALLAGANLSVLQLPHPDRRSEEHPTAALDDDNNTAYTYSPLRPRFYSPSHLSARGFAEGETPSKNSDTTRLLYSLPGRSLSLLHIHEESSDGSVKMIFQGDRQDIDANSPTAHELTENEQRNLAGDRRSDVGITSRVMQELHIGEENGNSAQKNGNFAPIQPDQSSSRLTDMLNTVSPGRSESHGEFNPYCPSAVPSPLHKVSNPQVLARSIMPSNRSYGAFPPLFPPKTIDDHFFMTNEHLDVVGKTTWDLLETFNKQQKNTSKARQEEMLALINTRFEQLSSHLDTFKETAKRVEDCLGRTDGMTDNQHNIYASISSVSECIKETIPKALAEQDQKMASIEAEMRDMKQIIQALQKSAEQKATEAKAVQQSTTGQVNAGNIPQPPFSLHNPRSQHSLPSYYGGNTEVIRDGHPAMPQSMASLQDSQNDPRLGYQNGQQWASRAGYGGRNSKEERPSYPTNPYLHNIGGQYNNGYGGSYSSYDYSPNSLSPPNQHFVFNNQGDQGLAK</sequence>
<dbReference type="GeneID" id="67020945"/>
<dbReference type="AlphaFoldDB" id="A0A8J2I7K6"/>